<accession>A0A3P7MEG1</accession>
<protein>
    <submittedName>
        <fullName evidence="1">Uncharacterized protein</fullName>
    </submittedName>
</protein>
<dbReference type="OrthoDB" id="18896at2759"/>
<gene>
    <name evidence="1" type="ORF">DILT_LOCUS13933</name>
</gene>
<sequence>MSEEDIEQCLYLNQKSFDPEQMNNSSGSGSGALGAPATTGIMASLASFSGRPPRPEILRVRTLLCSAQYTTDEHLAKVLQWRQHEDDLIHCLHKLVLLTEKSFELRKFTLPVMDSLLQILASVHLRELPIGESNPQSNAYILGRSVIVVLTKIYRDIACSTLLRDQLTSYLKSGLFKNYFVHNQYLTIIYRILLDTQLLSTQVGQGEVKFELICSTLRWAFQIIVRSRVSFFPLVALFCALLHR</sequence>
<evidence type="ECO:0000313" key="2">
    <source>
        <dbReference type="Proteomes" id="UP000281553"/>
    </source>
</evidence>
<dbReference type="EMBL" id="UYRU01072163">
    <property type="protein sequence ID" value="VDN21897.1"/>
    <property type="molecule type" value="Genomic_DNA"/>
</dbReference>
<proteinExistence type="predicted"/>
<dbReference type="Proteomes" id="UP000281553">
    <property type="component" value="Unassembled WGS sequence"/>
</dbReference>
<name>A0A3P7MEG1_DIBLA</name>
<keyword evidence="2" id="KW-1185">Reference proteome</keyword>
<reference evidence="1 2" key="1">
    <citation type="submission" date="2018-11" db="EMBL/GenBank/DDBJ databases">
        <authorList>
            <consortium name="Pathogen Informatics"/>
        </authorList>
    </citation>
    <scope>NUCLEOTIDE SEQUENCE [LARGE SCALE GENOMIC DNA]</scope>
</reference>
<evidence type="ECO:0000313" key="1">
    <source>
        <dbReference type="EMBL" id="VDN21897.1"/>
    </source>
</evidence>
<dbReference type="AlphaFoldDB" id="A0A3P7MEG1"/>
<organism evidence="1 2">
    <name type="scientific">Dibothriocephalus latus</name>
    <name type="common">Fish tapeworm</name>
    <name type="synonym">Diphyllobothrium latum</name>
    <dbReference type="NCBI Taxonomy" id="60516"/>
    <lineage>
        <taxon>Eukaryota</taxon>
        <taxon>Metazoa</taxon>
        <taxon>Spiralia</taxon>
        <taxon>Lophotrochozoa</taxon>
        <taxon>Platyhelminthes</taxon>
        <taxon>Cestoda</taxon>
        <taxon>Eucestoda</taxon>
        <taxon>Diphyllobothriidea</taxon>
        <taxon>Diphyllobothriidae</taxon>
        <taxon>Dibothriocephalus</taxon>
    </lineage>
</organism>